<evidence type="ECO:0000313" key="8">
    <source>
        <dbReference type="EMBL" id="GAA4265305.1"/>
    </source>
</evidence>
<evidence type="ECO:0000256" key="4">
    <source>
        <dbReference type="ARBA" id="ARBA00022989"/>
    </source>
</evidence>
<feature type="transmembrane region" description="Helical" evidence="6">
    <location>
        <begin position="378"/>
        <end position="402"/>
    </location>
</feature>
<name>A0ABP8DZA8_9MICO</name>
<keyword evidence="4 6" id="KW-1133">Transmembrane helix</keyword>
<feature type="transmembrane region" description="Helical" evidence="6">
    <location>
        <begin position="351"/>
        <end position="372"/>
    </location>
</feature>
<feature type="transmembrane region" description="Helical" evidence="6">
    <location>
        <begin position="62"/>
        <end position="87"/>
    </location>
</feature>
<evidence type="ECO:0000259" key="7">
    <source>
        <dbReference type="PROSITE" id="PS50850"/>
    </source>
</evidence>
<dbReference type="EMBL" id="BAABAU010000001">
    <property type="protein sequence ID" value="GAA4265305.1"/>
    <property type="molecule type" value="Genomic_DNA"/>
</dbReference>
<comment type="caution">
    <text evidence="8">The sequence shown here is derived from an EMBL/GenBank/DDBJ whole genome shotgun (WGS) entry which is preliminary data.</text>
</comment>
<feature type="transmembrane region" description="Helical" evidence="6">
    <location>
        <begin position="315"/>
        <end position="339"/>
    </location>
</feature>
<dbReference type="Gene3D" id="1.20.1250.20">
    <property type="entry name" value="MFS general substrate transporter like domains"/>
    <property type="match status" value="1"/>
</dbReference>
<dbReference type="InterPro" id="IPR001958">
    <property type="entry name" value="Tet-R_TetA/multi-R_MdtG-like"/>
</dbReference>
<dbReference type="Pfam" id="PF07690">
    <property type="entry name" value="MFS_1"/>
    <property type="match status" value="1"/>
</dbReference>
<dbReference type="PANTHER" id="PTHR43124:SF3">
    <property type="entry name" value="CHLORAMPHENICOL EFFLUX PUMP RV0191"/>
    <property type="match status" value="1"/>
</dbReference>
<gene>
    <name evidence="8" type="ORF">GCM10022256_09170</name>
</gene>
<evidence type="ECO:0000256" key="5">
    <source>
        <dbReference type="ARBA" id="ARBA00023136"/>
    </source>
</evidence>
<feature type="transmembrane region" description="Helical" evidence="6">
    <location>
        <begin position="184"/>
        <end position="203"/>
    </location>
</feature>
<evidence type="ECO:0000256" key="3">
    <source>
        <dbReference type="ARBA" id="ARBA00022692"/>
    </source>
</evidence>
<feature type="transmembrane region" description="Helical" evidence="6">
    <location>
        <begin position="224"/>
        <end position="251"/>
    </location>
</feature>
<dbReference type="InterPro" id="IPR036259">
    <property type="entry name" value="MFS_trans_sf"/>
</dbReference>
<reference evidence="9" key="1">
    <citation type="journal article" date="2019" name="Int. J. Syst. Evol. Microbiol.">
        <title>The Global Catalogue of Microorganisms (GCM) 10K type strain sequencing project: providing services to taxonomists for standard genome sequencing and annotation.</title>
        <authorList>
            <consortium name="The Broad Institute Genomics Platform"/>
            <consortium name="The Broad Institute Genome Sequencing Center for Infectious Disease"/>
            <person name="Wu L."/>
            <person name="Ma J."/>
        </authorList>
    </citation>
    <scope>NUCLEOTIDE SEQUENCE [LARGE SCALE GENOMIC DNA]</scope>
    <source>
        <strain evidence="9">JCM 17442</strain>
    </source>
</reference>
<keyword evidence="5 6" id="KW-0472">Membrane</keyword>
<feature type="transmembrane region" description="Helical" evidence="6">
    <location>
        <begin position="119"/>
        <end position="141"/>
    </location>
</feature>
<dbReference type="InterPro" id="IPR050189">
    <property type="entry name" value="MFS_Efflux_Transporters"/>
</dbReference>
<dbReference type="SUPFAM" id="SSF103473">
    <property type="entry name" value="MFS general substrate transporter"/>
    <property type="match status" value="1"/>
</dbReference>
<keyword evidence="3 6" id="KW-0812">Transmembrane</keyword>
<feature type="domain" description="Major facilitator superfamily (MFS) profile" evidence="7">
    <location>
        <begin position="28"/>
        <end position="407"/>
    </location>
</feature>
<dbReference type="Proteomes" id="UP001501594">
    <property type="component" value="Unassembled WGS sequence"/>
</dbReference>
<comment type="subcellular location">
    <subcellularLocation>
        <location evidence="1">Cell membrane</location>
        <topology evidence="1">Multi-pass membrane protein</topology>
    </subcellularLocation>
</comment>
<dbReference type="RefSeq" id="WP_344793845.1">
    <property type="nucleotide sequence ID" value="NZ_BAABAU010000001.1"/>
</dbReference>
<dbReference type="PANTHER" id="PTHR43124">
    <property type="entry name" value="PURINE EFFLUX PUMP PBUE"/>
    <property type="match status" value="1"/>
</dbReference>
<feature type="transmembrane region" description="Helical" evidence="6">
    <location>
        <begin position="27"/>
        <end position="50"/>
    </location>
</feature>
<evidence type="ECO:0000256" key="6">
    <source>
        <dbReference type="SAM" id="Phobius"/>
    </source>
</evidence>
<dbReference type="InterPro" id="IPR020846">
    <property type="entry name" value="MFS_dom"/>
</dbReference>
<feature type="transmembrane region" description="Helical" evidence="6">
    <location>
        <begin position="94"/>
        <end position="113"/>
    </location>
</feature>
<dbReference type="PROSITE" id="PS50850">
    <property type="entry name" value="MFS"/>
    <property type="match status" value="1"/>
</dbReference>
<sequence length="412" mass="40613">MTGSTAGPATGSVRQQAPAGSRQPLPLVVFVLALGTFLMVTSEFVVAGVLPEIAGDLSVSLAHAGLLITVFAIGMIVGAPTMTLVTLRLSKRSTLLLALAVFIVGHVIVALASDFTILLAARFLTALATGAFWAVASVLAVRLAGTGSGSRALGVVGAGGALAGVAGVPLGAFVGQTLGWRGTFWSIAVLAVVAAAMIARFVPHDAGATEGATIRGELRGLRAPRLWIALVACATTNAAMLSAYAFISPILTDHAGIAIGFVPLVLTCFGVGSLSGTLLASRLGDARPHAVTVVTPAVTCVLLGLLAVITGAPAATIAVVVLLGLFGFSANSVLTLLAVRAAGQAATLGSSLTVSAFNVGTAVGTGVAGLALESSLGVVGPILVGTGFAALTLVPVVALAVLRVSAGRGGAH</sequence>
<feature type="transmembrane region" description="Helical" evidence="6">
    <location>
        <begin position="257"/>
        <end position="279"/>
    </location>
</feature>
<evidence type="ECO:0000313" key="9">
    <source>
        <dbReference type="Proteomes" id="UP001501594"/>
    </source>
</evidence>
<organism evidence="8 9">
    <name type="scientific">Frondihabitans peucedani</name>
    <dbReference type="NCBI Taxonomy" id="598626"/>
    <lineage>
        <taxon>Bacteria</taxon>
        <taxon>Bacillati</taxon>
        <taxon>Actinomycetota</taxon>
        <taxon>Actinomycetes</taxon>
        <taxon>Micrococcales</taxon>
        <taxon>Microbacteriaceae</taxon>
        <taxon>Frondihabitans</taxon>
    </lineage>
</organism>
<dbReference type="PRINTS" id="PR01035">
    <property type="entry name" value="TCRTETA"/>
</dbReference>
<feature type="transmembrane region" description="Helical" evidence="6">
    <location>
        <begin position="153"/>
        <end position="172"/>
    </location>
</feature>
<dbReference type="InterPro" id="IPR011701">
    <property type="entry name" value="MFS"/>
</dbReference>
<protein>
    <submittedName>
        <fullName evidence="8">MFS transporter</fullName>
    </submittedName>
</protein>
<feature type="transmembrane region" description="Helical" evidence="6">
    <location>
        <begin position="291"/>
        <end position="309"/>
    </location>
</feature>
<keyword evidence="9" id="KW-1185">Reference proteome</keyword>
<evidence type="ECO:0000256" key="2">
    <source>
        <dbReference type="ARBA" id="ARBA00022475"/>
    </source>
</evidence>
<proteinExistence type="predicted"/>
<accession>A0ABP8DZA8</accession>
<dbReference type="CDD" id="cd17324">
    <property type="entry name" value="MFS_NepI_like"/>
    <property type="match status" value="1"/>
</dbReference>
<keyword evidence="2" id="KW-1003">Cell membrane</keyword>
<evidence type="ECO:0000256" key="1">
    <source>
        <dbReference type="ARBA" id="ARBA00004651"/>
    </source>
</evidence>